<evidence type="ECO:0000313" key="8">
    <source>
        <dbReference type="EMBL" id="ARN84314.1"/>
    </source>
</evidence>
<dbReference type="Pfam" id="PF04002">
    <property type="entry name" value="RadC"/>
    <property type="match status" value="1"/>
</dbReference>
<keyword evidence="4" id="KW-0862">Zinc</keyword>
<dbReference type="SUPFAM" id="SSF102712">
    <property type="entry name" value="JAB1/MPN domain"/>
    <property type="match status" value="1"/>
</dbReference>
<dbReference type="GO" id="GO:0046872">
    <property type="term" value="F:metal ion binding"/>
    <property type="evidence" value="ECO:0007669"/>
    <property type="project" value="UniProtKB-KW"/>
</dbReference>
<dbReference type="PANTHER" id="PTHR30471">
    <property type="entry name" value="DNA REPAIR PROTEIN RADC"/>
    <property type="match status" value="1"/>
</dbReference>
<keyword evidence="2" id="KW-0479">Metal-binding</keyword>
<evidence type="ECO:0000259" key="7">
    <source>
        <dbReference type="PROSITE" id="PS50249"/>
    </source>
</evidence>
<sequence>MEDKPHYHGHRERLRKRFLEVGAASLADYELLELILAAAKPRGGLKPLAKELLKHFKTFGGVIKADPYELTHLPHIGQASVVALKIIQAAAERMMGEEISERPILGAWHHVINYCRLTMGHLKKEQLRLLFLDVHNKLIKDEVQQIGTVDHATVYPREIAERALALGASGLILIHNHPSGDTRPSQADITMTREIKFLLGKLNIHLHDHLIIGCHGHTSLRAEGFI</sequence>
<dbReference type="Gene3D" id="3.40.140.10">
    <property type="entry name" value="Cytidine Deaminase, domain 2"/>
    <property type="match status" value="1"/>
</dbReference>
<dbReference type="KEGG" id="naf:GQ61_02025"/>
<keyword evidence="3" id="KW-0378">Hydrolase</keyword>
<evidence type="ECO:0000256" key="3">
    <source>
        <dbReference type="ARBA" id="ARBA00022801"/>
    </source>
</evidence>
<dbReference type="NCBIfam" id="NF000642">
    <property type="entry name" value="PRK00024.1"/>
    <property type="match status" value="1"/>
</dbReference>
<dbReference type="Pfam" id="PF20582">
    <property type="entry name" value="UPF0758_N"/>
    <property type="match status" value="1"/>
</dbReference>
<evidence type="ECO:0000256" key="1">
    <source>
        <dbReference type="ARBA" id="ARBA00022670"/>
    </source>
</evidence>
<dbReference type="GO" id="GO:0008237">
    <property type="term" value="F:metallopeptidase activity"/>
    <property type="evidence" value="ECO:0007669"/>
    <property type="project" value="UniProtKB-KW"/>
</dbReference>
<evidence type="ECO:0000313" key="9">
    <source>
        <dbReference type="Proteomes" id="UP000237351"/>
    </source>
</evidence>
<protein>
    <recommendedName>
        <fullName evidence="7">MPN domain-containing protein</fullName>
    </recommendedName>
</protein>
<comment type="similarity">
    <text evidence="6">Belongs to the UPF0758 family.</text>
</comment>
<evidence type="ECO:0000256" key="5">
    <source>
        <dbReference type="ARBA" id="ARBA00023049"/>
    </source>
</evidence>
<reference evidence="8 9" key="1">
    <citation type="submission" date="2014-06" db="EMBL/GenBank/DDBJ databases">
        <title>The genome of the endonuclear symbiont Nucleicultrix amoebiphila.</title>
        <authorList>
            <person name="Schulz F."/>
            <person name="Horn M."/>
        </authorList>
    </citation>
    <scope>NUCLEOTIDE SEQUENCE [LARGE SCALE GENOMIC DNA]</scope>
    <source>
        <strain evidence="8 9">FS5</strain>
    </source>
</reference>
<dbReference type="STRING" id="1414854.GQ61_02025"/>
<dbReference type="PROSITE" id="PS01302">
    <property type="entry name" value="UPF0758"/>
    <property type="match status" value="1"/>
</dbReference>
<gene>
    <name evidence="8" type="ORF">GQ61_02025</name>
</gene>
<dbReference type="InterPro" id="IPR020891">
    <property type="entry name" value="UPF0758_CS"/>
</dbReference>
<name>A0A1W6N361_9PROT</name>
<organism evidence="8 9">
    <name type="scientific">Candidatus Nucleicultrix amoebiphila FS5</name>
    <dbReference type="NCBI Taxonomy" id="1414854"/>
    <lineage>
        <taxon>Bacteria</taxon>
        <taxon>Pseudomonadati</taxon>
        <taxon>Pseudomonadota</taxon>
        <taxon>Alphaproteobacteria</taxon>
        <taxon>Holosporales</taxon>
        <taxon>Candidatus Nucleicultricaceae</taxon>
        <taxon>Candidatus Nucleicultrix</taxon>
    </lineage>
</organism>
<keyword evidence="1" id="KW-0645">Protease</keyword>
<dbReference type="PROSITE" id="PS50249">
    <property type="entry name" value="MPN"/>
    <property type="match status" value="1"/>
</dbReference>
<accession>A0A1W6N361</accession>
<dbReference type="InterPro" id="IPR037518">
    <property type="entry name" value="MPN"/>
</dbReference>
<evidence type="ECO:0000256" key="4">
    <source>
        <dbReference type="ARBA" id="ARBA00022833"/>
    </source>
</evidence>
<dbReference type="EMBL" id="CP008743">
    <property type="protein sequence ID" value="ARN84314.1"/>
    <property type="molecule type" value="Genomic_DNA"/>
</dbReference>
<proteinExistence type="inferred from homology"/>
<keyword evidence="5" id="KW-0482">Metalloprotease</keyword>
<dbReference type="RefSeq" id="WP_085783689.1">
    <property type="nucleotide sequence ID" value="NZ_CP008743.1"/>
</dbReference>
<evidence type="ECO:0000256" key="2">
    <source>
        <dbReference type="ARBA" id="ARBA00022723"/>
    </source>
</evidence>
<dbReference type="OrthoDB" id="9804482at2"/>
<dbReference type="InterPro" id="IPR025657">
    <property type="entry name" value="RadC_JAB"/>
</dbReference>
<evidence type="ECO:0000256" key="6">
    <source>
        <dbReference type="RuleBase" id="RU003797"/>
    </source>
</evidence>
<dbReference type="NCBIfam" id="TIGR00608">
    <property type="entry name" value="radc"/>
    <property type="match status" value="1"/>
</dbReference>
<keyword evidence="9" id="KW-1185">Reference proteome</keyword>
<dbReference type="Proteomes" id="UP000237351">
    <property type="component" value="Chromosome"/>
</dbReference>
<dbReference type="InterPro" id="IPR001405">
    <property type="entry name" value="UPF0758"/>
</dbReference>
<dbReference type="InterPro" id="IPR046778">
    <property type="entry name" value="UPF0758_N"/>
</dbReference>
<dbReference type="PANTHER" id="PTHR30471:SF3">
    <property type="entry name" value="UPF0758 PROTEIN YEES-RELATED"/>
    <property type="match status" value="1"/>
</dbReference>
<feature type="domain" description="MPN" evidence="7">
    <location>
        <begin position="104"/>
        <end position="226"/>
    </location>
</feature>
<dbReference type="SUPFAM" id="SSF47781">
    <property type="entry name" value="RuvA domain 2-like"/>
    <property type="match status" value="1"/>
</dbReference>
<dbReference type="GO" id="GO:0006508">
    <property type="term" value="P:proteolysis"/>
    <property type="evidence" value="ECO:0007669"/>
    <property type="project" value="UniProtKB-KW"/>
</dbReference>
<dbReference type="AlphaFoldDB" id="A0A1W6N361"/>
<dbReference type="CDD" id="cd08071">
    <property type="entry name" value="MPN_DUF2466"/>
    <property type="match status" value="1"/>
</dbReference>
<dbReference type="InterPro" id="IPR010994">
    <property type="entry name" value="RuvA_2-like"/>
</dbReference>